<name>A0ABD0QWQ0_CIRMR</name>
<proteinExistence type="predicted"/>
<comment type="caution">
    <text evidence="2">The sequence shown here is derived from an EMBL/GenBank/DDBJ whole genome shotgun (WGS) entry which is preliminary data.</text>
</comment>
<organism evidence="2 3">
    <name type="scientific">Cirrhinus mrigala</name>
    <name type="common">Mrigala</name>
    <dbReference type="NCBI Taxonomy" id="683832"/>
    <lineage>
        <taxon>Eukaryota</taxon>
        <taxon>Metazoa</taxon>
        <taxon>Chordata</taxon>
        <taxon>Craniata</taxon>
        <taxon>Vertebrata</taxon>
        <taxon>Euteleostomi</taxon>
        <taxon>Actinopterygii</taxon>
        <taxon>Neopterygii</taxon>
        <taxon>Teleostei</taxon>
        <taxon>Ostariophysi</taxon>
        <taxon>Cypriniformes</taxon>
        <taxon>Cyprinidae</taxon>
        <taxon>Labeoninae</taxon>
        <taxon>Labeonini</taxon>
        <taxon>Cirrhinus</taxon>
    </lineage>
</organism>
<evidence type="ECO:0000256" key="1">
    <source>
        <dbReference type="SAM" id="MobiDB-lite"/>
    </source>
</evidence>
<keyword evidence="3" id="KW-1185">Reference proteome</keyword>
<feature type="compositionally biased region" description="Polar residues" evidence="1">
    <location>
        <begin position="14"/>
        <end position="23"/>
    </location>
</feature>
<dbReference type="AlphaFoldDB" id="A0ABD0QWQ0"/>
<evidence type="ECO:0000313" key="3">
    <source>
        <dbReference type="Proteomes" id="UP001529510"/>
    </source>
</evidence>
<gene>
    <name evidence="2" type="ORF">M9458_012798</name>
</gene>
<accession>A0ABD0QWQ0</accession>
<feature type="compositionally biased region" description="Basic and acidic residues" evidence="1">
    <location>
        <begin position="1"/>
        <end position="12"/>
    </location>
</feature>
<feature type="region of interest" description="Disordered" evidence="1">
    <location>
        <begin position="35"/>
        <end position="54"/>
    </location>
</feature>
<dbReference type="EMBL" id="JAMKFB020000006">
    <property type="protein sequence ID" value="KAL0190100.1"/>
    <property type="molecule type" value="Genomic_DNA"/>
</dbReference>
<sequence length="54" mass="6156">ADQRDYGYEKAKNQRNPRSATSTLTMELKKAISESEGTMKTYGALQETNRSRDK</sequence>
<reference evidence="2 3" key="1">
    <citation type="submission" date="2024-05" db="EMBL/GenBank/DDBJ databases">
        <title>Genome sequencing and assembly of Indian major carp, Cirrhinus mrigala (Hamilton, 1822).</title>
        <authorList>
            <person name="Mohindra V."/>
            <person name="Chowdhury L.M."/>
            <person name="Lal K."/>
            <person name="Jena J.K."/>
        </authorList>
    </citation>
    <scope>NUCLEOTIDE SEQUENCE [LARGE SCALE GENOMIC DNA]</scope>
    <source>
        <strain evidence="2">CM1030</strain>
        <tissue evidence="2">Blood</tissue>
    </source>
</reference>
<feature type="non-terminal residue" evidence="2">
    <location>
        <position position="54"/>
    </location>
</feature>
<feature type="non-terminal residue" evidence="2">
    <location>
        <position position="1"/>
    </location>
</feature>
<dbReference type="Proteomes" id="UP001529510">
    <property type="component" value="Unassembled WGS sequence"/>
</dbReference>
<evidence type="ECO:0000313" key="2">
    <source>
        <dbReference type="EMBL" id="KAL0190100.1"/>
    </source>
</evidence>
<protein>
    <submittedName>
        <fullName evidence="2">Uncharacterized protein</fullName>
    </submittedName>
</protein>
<feature type="region of interest" description="Disordered" evidence="1">
    <location>
        <begin position="1"/>
        <end position="23"/>
    </location>
</feature>